<dbReference type="AlphaFoldDB" id="A0AAD2D1J3"/>
<reference evidence="8" key="1">
    <citation type="submission" date="2023-07" db="EMBL/GenBank/DDBJ databases">
        <authorList>
            <consortium name="AG Swart"/>
            <person name="Singh M."/>
            <person name="Singh A."/>
            <person name="Seah K."/>
            <person name="Emmerich C."/>
        </authorList>
    </citation>
    <scope>NUCLEOTIDE SEQUENCE</scope>
    <source>
        <strain evidence="8">DP1</strain>
    </source>
</reference>
<evidence type="ECO:0000259" key="6">
    <source>
        <dbReference type="Pfam" id="PF12460"/>
    </source>
</evidence>
<accession>A0AAD2D1J3</accession>
<dbReference type="GO" id="GO:0006281">
    <property type="term" value="P:DNA repair"/>
    <property type="evidence" value="ECO:0007669"/>
    <property type="project" value="UniProtKB-UniRule"/>
</dbReference>
<protein>
    <recommendedName>
        <fullName evidence="5">MMS19 nucleotide excision repair protein</fullName>
    </recommendedName>
</protein>
<comment type="similarity">
    <text evidence="2 5">Belongs to the MET18/MMS19 family.</text>
</comment>
<evidence type="ECO:0000259" key="7">
    <source>
        <dbReference type="Pfam" id="PF14500"/>
    </source>
</evidence>
<evidence type="ECO:0000256" key="3">
    <source>
        <dbReference type="ARBA" id="ARBA00022737"/>
    </source>
</evidence>
<dbReference type="PANTHER" id="PTHR12891">
    <property type="entry name" value="DNA REPAIR/TRANSCRIPTION PROTEIN MET18/MMS19"/>
    <property type="match status" value="1"/>
</dbReference>
<gene>
    <name evidence="8" type="ORF">ECRASSUSDP1_LOCUS17727</name>
</gene>
<dbReference type="SUPFAM" id="SSF48371">
    <property type="entry name" value="ARM repeat"/>
    <property type="match status" value="2"/>
</dbReference>
<dbReference type="Proteomes" id="UP001295684">
    <property type="component" value="Unassembled WGS sequence"/>
</dbReference>
<dbReference type="GO" id="GO:0051604">
    <property type="term" value="P:protein maturation"/>
    <property type="evidence" value="ECO:0007669"/>
    <property type="project" value="UniProtKB-UniRule"/>
</dbReference>
<dbReference type="InterPro" id="IPR016024">
    <property type="entry name" value="ARM-type_fold"/>
</dbReference>
<evidence type="ECO:0000256" key="1">
    <source>
        <dbReference type="ARBA" id="ARBA00004123"/>
    </source>
</evidence>
<dbReference type="InterPro" id="IPR024687">
    <property type="entry name" value="MMS19_C"/>
</dbReference>
<dbReference type="InterPro" id="IPR011989">
    <property type="entry name" value="ARM-like"/>
</dbReference>
<comment type="caution">
    <text evidence="8">The sequence shown here is derived from an EMBL/GenBank/DDBJ whole genome shotgun (WGS) entry which is preliminary data.</text>
</comment>
<proteinExistence type="inferred from homology"/>
<dbReference type="GO" id="GO:0097361">
    <property type="term" value="C:cytosolic [4Fe-4S] assembly targeting complex"/>
    <property type="evidence" value="ECO:0007669"/>
    <property type="project" value="UniProtKB-UniRule"/>
</dbReference>
<dbReference type="InterPro" id="IPR029240">
    <property type="entry name" value="MMS19_N"/>
</dbReference>
<evidence type="ECO:0000256" key="4">
    <source>
        <dbReference type="ARBA" id="ARBA00023242"/>
    </source>
</evidence>
<keyword evidence="5" id="KW-0234">DNA repair</keyword>
<evidence type="ECO:0000256" key="5">
    <source>
        <dbReference type="RuleBase" id="RU367072"/>
    </source>
</evidence>
<keyword evidence="4 5" id="KW-0539">Nucleus</keyword>
<dbReference type="Pfam" id="PF14500">
    <property type="entry name" value="MMS19_N"/>
    <property type="match status" value="1"/>
</dbReference>
<sequence length="1104" mass="127051">MEILIDKIMNDADVKSKYSQTSASSVTSSEDTSMLDLFDQISSRKANFLEVILGLEKYHTGGDPEQRTKAINVITGVIHEVPNLGLDSKAIAGLVEFFGKKFKDENCILPSLKGMHALLKFHPQVVKQSQRDGEGCLRIVIDSLSPGCIHIPSYKQKVRSEALRLLETLLNKYKDFFKLQEEDMNEIDLDDSDPFRIPYVDLISCVVSATQNEKDPRNLLVSFELPRILLFLLGKDEHSFKTLEPFCNDIFENISSYYPIEFEPPKNDRFKITSKELKDRLNYFFATSPFMASKAIPFILEKLASPQSFTKAESLKTLQLMINELPTQVIRHYCEMIWTNLKSEGFNSFDVTVQNESINAISLLCYSLIISKDRFETLEFDSITERLVEAVLLKCEEELAQDPDTLTGIMASNLLCEIMRKNSSLVLVIVQRFIFNFSIDHINLVPLSNETQNQVINISKEEMSFASRLELVFNILNTLYPLQISNKQQIVDFILQYKDSMIQALSKGLESSFLPNKLKGTKLFRILCSNQFFTEEEMKGVLSFIRLEYRKQRGNIDFIRDFLLEILEISKKFPYQVHEVFHDDIQLQYNDFSSLKTETSTEHDLYAAQSSLGNSVELFFTEIEIFCRTKESLGDILFMCANEFYTNLYVDNGWQRQWTREYLDAACRMVDDHKLGQEETDEIVENMIEKVFLECVNVFEASEDPVFMSKDYAEPFYHLLRQSCRTLSYEKAEILLGRIIEVFTKFAPQFESRVKCYDKVCNRKSYYCLNMSIFKILKYLLKYKEISIWNDETFINVFSFLSMLSLNSVNTPALNNLKKESNKCLSILINKCTQHIQEMDDLVDNIITTTLELIQSGKEELNTIEDSTIGQTFSVIKGLAIKGSPTSYKVVQQIIKALKGSTGAALDSVAKYWNILLSPHDFTKMNKFNISPFYKQRLFSIAFPALMENYREIYQLVSSGEGDRSMLGFISKLIVPICSESAYELYKDHMEELLPLILHALGLKDQVIKKICLKMIQKLLENQNINGLNMKELTKSLVLALGKRLKMPTKNSILICLDLALTAGDDRVLDYRKQVISQVRNLLDDRKRSTRRLAVKCVNDWSLV</sequence>
<evidence type="ECO:0000256" key="2">
    <source>
        <dbReference type="ARBA" id="ARBA00009340"/>
    </source>
</evidence>
<comment type="function">
    <text evidence="5">Key component of the cytosolic iron-sulfur protein assembly (CIA) complex, a multiprotein complex that mediates the incorporation of iron-sulfur cluster into apoproteins specifically involved in DNA metabolism and genomic integrity. In the CIA complex, MMS19 acts as an adapter between early-acting CIA components and a subset of cellular target iron-sulfur proteins.</text>
</comment>
<name>A0AAD2D1J3_EUPCR</name>
<dbReference type="Gene3D" id="1.25.10.10">
    <property type="entry name" value="Leucine-rich Repeat Variant"/>
    <property type="match status" value="1"/>
</dbReference>
<organism evidence="8 9">
    <name type="scientific">Euplotes crassus</name>
    <dbReference type="NCBI Taxonomy" id="5936"/>
    <lineage>
        <taxon>Eukaryota</taxon>
        <taxon>Sar</taxon>
        <taxon>Alveolata</taxon>
        <taxon>Ciliophora</taxon>
        <taxon>Intramacronucleata</taxon>
        <taxon>Spirotrichea</taxon>
        <taxon>Hypotrichia</taxon>
        <taxon>Euplotida</taxon>
        <taxon>Euplotidae</taxon>
        <taxon>Moneuplotes</taxon>
    </lineage>
</organism>
<keyword evidence="5" id="KW-0227">DNA damage</keyword>
<dbReference type="GO" id="GO:0016226">
    <property type="term" value="P:iron-sulfur cluster assembly"/>
    <property type="evidence" value="ECO:0007669"/>
    <property type="project" value="UniProtKB-UniRule"/>
</dbReference>
<evidence type="ECO:0000313" key="9">
    <source>
        <dbReference type="Proteomes" id="UP001295684"/>
    </source>
</evidence>
<comment type="subcellular location">
    <subcellularLocation>
        <location evidence="1 5">Nucleus</location>
    </subcellularLocation>
</comment>
<dbReference type="Pfam" id="PF12460">
    <property type="entry name" value="MMS19_C"/>
    <property type="match status" value="1"/>
</dbReference>
<feature type="domain" description="MMS19 C-terminal" evidence="6">
    <location>
        <begin position="673"/>
        <end position="1038"/>
    </location>
</feature>
<dbReference type="InterPro" id="IPR039920">
    <property type="entry name" value="MMS19"/>
</dbReference>
<dbReference type="EMBL" id="CAMPGE010017915">
    <property type="protein sequence ID" value="CAI2376358.1"/>
    <property type="molecule type" value="Genomic_DNA"/>
</dbReference>
<dbReference type="GO" id="GO:0005634">
    <property type="term" value="C:nucleus"/>
    <property type="evidence" value="ECO:0007669"/>
    <property type="project" value="UniProtKB-SubCell"/>
</dbReference>
<evidence type="ECO:0000313" key="8">
    <source>
        <dbReference type="EMBL" id="CAI2376358.1"/>
    </source>
</evidence>
<dbReference type="PANTHER" id="PTHR12891:SF0">
    <property type="entry name" value="MMS19 NUCLEOTIDE EXCISION REPAIR PROTEIN HOMOLOG"/>
    <property type="match status" value="1"/>
</dbReference>
<keyword evidence="3" id="KW-0677">Repeat</keyword>
<feature type="domain" description="MMS19 N-terminal" evidence="7">
    <location>
        <begin position="54"/>
        <end position="346"/>
    </location>
</feature>
<keyword evidence="9" id="KW-1185">Reference proteome</keyword>